<name>X0GJQ7_FUSOX</name>
<evidence type="ECO:0000313" key="1">
    <source>
        <dbReference type="EMBL" id="EXL63543.1"/>
    </source>
</evidence>
<sequence length="131" mass="14634">MSPTRRAVSVLLSLFSRVDDSAFGRSPVSRWFTLGFALWSEVIQLLRPAAASVMANRFRFAGVVALRSRSLSCLAFAQRPRAPGSVEEVRALCLCVKAKKILDSESRNVFNQQRLRRLSCAPSQRGRMVFS</sequence>
<organism evidence="1">
    <name type="scientific">Fusarium oxysporum f. sp. conglutinans race 2 54008</name>
    <dbReference type="NCBI Taxonomy" id="1089457"/>
    <lineage>
        <taxon>Eukaryota</taxon>
        <taxon>Fungi</taxon>
        <taxon>Dikarya</taxon>
        <taxon>Ascomycota</taxon>
        <taxon>Pezizomycotina</taxon>
        <taxon>Sordariomycetes</taxon>
        <taxon>Hypocreomycetidae</taxon>
        <taxon>Hypocreales</taxon>
        <taxon>Nectriaceae</taxon>
        <taxon>Fusarium</taxon>
        <taxon>Fusarium oxysporum species complex</taxon>
    </lineage>
</organism>
<dbReference type="Proteomes" id="UP000030676">
    <property type="component" value="Unassembled WGS sequence"/>
</dbReference>
<gene>
    <name evidence="1" type="ORF">FOPG_20184</name>
</gene>
<reference evidence="1" key="1">
    <citation type="submission" date="2011-11" db="EMBL/GenBank/DDBJ databases">
        <title>The Genome Sequence of Fusarium oxysporum PHW808.</title>
        <authorList>
            <consortium name="The Broad Institute Genome Sequencing Platform"/>
            <person name="Ma L.-J."/>
            <person name="Gale L.R."/>
            <person name="Schwartz D.C."/>
            <person name="Zhou S."/>
            <person name="Corby-Kistler H."/>
            <person name="Young S.K."/>
            <person name="Zeng Q."/>
            <person name="Gargeya S."/>
            <person name="Fitzgerald M."/>
            <person name="Haas B."/>
            <person name="Abouelleil A."/>
            <person name="Alvarado L."/>
            <person name="Arachchi H.M."/>
            <person name="Berlin A."/>
            <person name="Brown A."/>
            <person name="Chapman S.B."/>
            <person name="Chen Z."/>
            <person name="Dunbar C."/>
            <person name="Freedman E."/>
            <person name="Gearin G."/>
            <person name="Goldberg J."/>
            <person name="Griggs A."/>
            <person name="Gujja S."/>
            <person name="Heiman D."/>
            <person name="Howarth C."/>
            <person name="Larson L."/>
            <person name="Lui A."/>
            <person name="MacDonald P.J.P."/>
            <person name="Montmayeur A."/>
            <person name="Murphy C."/>
            <person name="Neiman D."/>
            <person name="Pearson M."/>
            <person name="Priest M."/>
            <person name="Roberts A."/>
            <person name="Saif S."/>
            <person name="Shea T."/>
            <person name="Shenoy N."/>
            <person name="Sisk P."/>
            <person name="Stolte C."/>
            <person name="Sykes S."/>
            <person name="Wortman J."/>
            <person name="Nusbaum C."/>
            <person name="Birren B."/>
        </authorList>
    </citation>
    <scope>NUCLEOTIDE SEQUENCE [LARGE SCALE GENOMIC DNA]</scope>
    <source>
        <strain evidence="1">54008</strain>
    </source>
</reference>
<reference evidence="1" key="2">
    <citation type="submission" date="2014-03" db="EMBL/GenBank/DDBJ databases">
        <title>The Genome Annotation of Fusarium oxysporum PHW808.</title>
        <authorList>
            <consortium name="The Broad Institute Genomics Platform"/>
            <person name="Ma L.-J."/>
            <person name="Corby-Kistler H."/>
            <person name="Broz K."/>
            <person name="Gale L.R."/>
            <person name="Jonkers W."/>
            <person name="O'Donnell K."/>
            <person name="Ploetz R."/>
            <person name="Steinberg C."/>
            <person name="Schwartz D.C."/>
            <person name="VanEtten H."/>
            <person name="Zhou S."/>
            <person name="Young S.K."/>
            <person name="Zeng Q."/>
            <person name="Gargeya S."/>
            <person name="Fitzgerald M."/>
            <person name="Abouelleil A."/>
            <person name="Alvarado L."/>
            <person name="Chapman S.B."/>
            <person name="Gainer-Dewar J."/>
            <person name="Goldberg J."/>
            <person name="Griggs A."/>
            <person name="Gujja S."/>
            <person name="Hansen M."/>
            <person name="Howarth C."/>
            <person name="Imamovic A."/>
            <person name="Ireland A."/>
            <person name="Larimer J."/>
            <person name="McCowan C."/>
            <person name="Murphy C."/>
            <person name="Pearson M."/>
            <person name="Poon T.W."/>
            <person name="Priest M."/>
            <person name="Roberts A."/>
            <person name="Saif S."/>
            <person name="Shea T."/>
            <person name="Sykes S."/>
            <person name="Wortman J."/>
            <person name="Nusbaum C."/>
            <person name="Birren B."/>
        </authorList>
    </citation>
    <scope>NUCLEOTIDE SEQUENCE</scope>
    <source>
        <strain evidence="1">54008</strain>
    </source>
</reference>
<protein>
    <submittedName>
        <fullName evidence="1">Uncharacterized protein</fullName>
    </submittedName>
</protein>
<dbReference type="HOGENOM" id="CLU_1927709_0_0_1"/>
<accession>X0GJQ7</accession>
<proteinExistence type="predicted"/>
<dbReference type="AlphaFoldDB" id="X0GJQ7"/>
<dbReference type="EMBL" id="KK035121">
    <property type="protein sequence ID" value="EXL63543.1"/>
    <property type="molecule type" value="Genomic_DNA"/>
</dbReference>